<dbReference type="InParanoid" id="A0A7I4EYK4"/>
<protein>
    <submittedName>
        <fullName evidence="1">Uncharacterized protein</fullName>
    </submittedName>
</protein>
<name>A0A7I4EYK4_PHYPA</name>
<dbReference type="EnsemblPlants" id="Pp3c16_13420V3.3">
    <property type="protein sequence ID" value="PAC:32986834.CDS.1"/>
    <property type="gene ID" value="Pp3c16_13420"/>
</dbReference>
<dbReference type="AlphaFoldDB" id="A0A7I4EYK4"/>
<reference evidence="1 2" key="1">
    <citation type="journal article" date="2008" name="Science">
        <title>The Physcomitrella genome reveals evolutionary insights into the conquest of land by plants.</title>
        <authorList>
            <person name="Rensing S."/>
            <person name="Lang D."/>
            <person name="Zimmer A."/>
            <person name="Terry A."/>
            <person name="Salamov A."/>
            <person name="Shapiro H."/>
            <person name="Nishiyama T."/>
            <person name="Perroud P.-F."/>
            <person name="Lindquist E."/>
            <person name="Kamisugi Y."/>
            <person name="Tanahashi T."/>
            <person name="Sakakibara K."/>
            <person name="Fujita T."/>
            <person name="Oishi K."/>
            <person name="Shin-I T."/>
            <person name="Kuroki Y."/>
            <person name="Toyoda A."/>
            <person name="Suzuki Y."/>
            <person name="Hashimoto A."/>
            <person name="Yamaguchi K."/>
            <person name="Sugano A."/>
            <person name="Kohara Y."/>
            <person name="Fujiyama A."/>
            <person name="Anterola A."/>
            <person name="Aoki S."/>
            <person name="Ashton N."/>
            <person name="Barbazuk W.B."/>
            <person name="Barker E."/>
            <person name="Bennetzen J."/>
            <person name="Bezanilla M."/>
            <person name="Blankenship R."/>
            <person name="Cho S.H."/>
            <person name="Dutcher S."/>
            <person name="Estelle M."/>
            <person name="Fawcett J.A."/>
            <person name="Gundlach H."/>
            <person name="Hanada K."/>
            <person name="Heyl A."/>
            <person name="Hicks K.A."/>
            <person name="Hugh J."/>
            <person name="Lohr M."/>
            <person name="Mayer K."/>
            <person name="Melkozernov A."/>
            <person name="Murata T."/>
            <person name="Nelson D."/>
            <person name="Pils B."/>
            <person name="Prigge M."/>
            <person name="Reiss B."/>
            <person name="Renner T."/>
            <person name="Rombauts S."/>
            <person name="Rushton P."/>
            <person name="Sanderfoot A."/>
            <person name="Schween G."/>
            <person name="Shiu S.-H."/>
            <person name="Stueber K."/>
            <person name="Theodoulou F.L."/>
            <person name="Tu H."/>
            <person name="Van de Peer Y."/>
            <person name="Verrier P.J."/>
            <person name="Waters E."/>
            <person name="Wood A."/>
            <person name="Yang L."/>
            <person name="Cove D."/>
            <person name="Cuming A."/>
            <person name="Hasebe M."/>
            <person name="Lucas S."/>
            <person name="Mishler D.B."/>
            <person name="Reski R."/>
            <person name="Grigoriev I."/>
            <person name="Quatrano R.S."/>
            <person name="Boore J.L."/>
        </authorList>
    </citation>
    <scope>NUCLEOTIDE SEQUENCE [LARGE SCALE GENOMIC DNA]</scope>
    <source>
        <strain evidence="1 2">cv. Gransden 2004</strain>
    </source>
</reference>
<dbReference type="Proteomes" id="UP000006727">
    <property type="component" value="Chromosome 16"/>
</dbReference>
<dbReference type="EMBL" id="ABEU02000016">
    <property type="status" value="NOT_ANNOTATED_CDS"/>
    <property type="molecule type" value="Genomic_DNA"/>
</dbReference>
<evidence type="ECO:0000313" key="2">
    <source>
        <dbReference type="Proteomes" id="UP000006727"/>
    </source>
</evidence>
<sequence>MFRTNLHRTILLIDDMFRTIQNNTFRTNFKTNSIKDEGLITSERNVSKMIALADLKTLSVLSPLLHVWSQAAYITAPLTGDVFQILLINSINFHM</sequence>
<organism evidence="1 2">
    <name type="scientific">Physcomitrium patens</name>
    <name type="common">Spreading-leaved earth moss</name>
    <name type="synonym">Physcomitrella patens</name>
    <dbReference type="NCBI Taxonomy" id="3218"/>
    <lineage>
        <taxon>Eukaryota</taxon>
        <taxon>Viridiplantae</taxon>
        <taxon>Streptophyta</taxon>
        <taxon>Embryophyta</taxon>
        <taxon>Bryophyta</taxon>
        <taxon>Bryophytina</taxon>
        <taxon>Bryopsida</taxon>
        <taxon>Funariidae</taxon>
        <taxon>Funariales</taxon>
        <taxon>Funariaceae</taxon>
        <taxon>Physcomitrium</taxon>
    </lineage>
</organism>
<keyword evidence="2" id="KW-1185">Reference proteome</keyword>
<dbReference type="Gramene" id="Pp3c16_13420V3.3">
    <property type="protein sequence ID" value="PAC:32986834.CDS.1"/>
    <property type="gene ID" value="Pp3c16_13420"/>
</dbReference>
<evidence type="ECO:0000313" key="1">
    <source>
        <dbReference type="EnsemblPlants" id="PAC:32986834.CDS.1"/>
    </source>
</evidence>
<accession>A0A7I4EYK4</accession>
<reference evidence="1 2" key="2">
    <citation type="journal article" date="2018" name="Plant J.">
        <title>The Physcomitrella patens chromosome-scale assembly reveals moss genome structure and evolution.</title>
        <authorList>
            <person name="Lang D."/>
            <person name="Ullrich K.K."/>
            <person name="Murat F."/>
            <person name="Fuchs J."/>
            <person name="Jenkins J."/>
            <person name="Haas F.B."/>
            <person name="Piednoel M."/>
            <person name="Gundlach H."/>
            <person name="Van Bel M."/>
            <person name="Meyberg R."/>
            <person name="Vives C."/>
            <person name="Morata J."/>
            <person name="Symeonidi A."/>
            <person name="Hiss M."/>
            <person name="Muchero W."/>
            <person name="Kamisugi Y."/>
            <person name="Saleh O."/>
            <person name="Blanc G."/>
            <person name="Decker E.L."/>
            <person name="van Gessel N."/>
            <person name="Grimwood J."/>
            <person name="Hayes R.D."/>
            <person name="Graham S.W."/>
            <person name="Gunter L.E."/>
            <person name="McDaniel S.F."/>
            <person name="Hoernstein S.N.W."/>
            <person name="Larsson A."/>
            <person name="Li F.W."/>
            <person name="Perroud P.F."/>
            <person name="Phillips J."/>
            <person name="Ranjan P."/>
            <person name="Rokshar D.S."/>
            <person name="Rothfels C.J."/>
            <person name="Schneider L."/>
            <person name="Shu S."/>
            <person name="Stevenson D.W."/>
            <person name="Thummler F."/>
            <person name="Tillich M."/>
            <person name="Villarreal Aguilar J.C."/>
            <person name="Widiez T."/>
            <person name="Wong G.K."/>
            <person name="Wymore A."/>
            <person name="Zhang Y."/>
            <person name="Zimmer A.D."/>
            <person name="Quatrano R.S."/>
            <person name="Mayer K.F.X."/>
            <person name="Goodstein D."/>
            <person name="Casacuberta J.M."/>
            <person name="Vandepoele K."/>
            <person name="Reski R."/>
            <person name="Cuming A.C."/>
            <person name="Tuskan G.A."/>
            <person name="Maumus F."/>
            <person name="Salse J."/>
            <person name="Schmutz J."/>
            <person name="Rensing S.A."/>
        </authorList>
    </citation>
    <scope>NUCLEOTIDE SEQUENCE [LARGE SCALE GENOMIC DNA]</scope>
    <source>
        <strain evidence="1 2">cv. Gransden 2004</strain>
    </source>
</reference>
<reference evidence="1" key="3">
    <citation type="submission" date="2020-12" db="UniProtKB">
        <authorList>
            <consortium name="EnsemblPlants"/>
        </authorList>
    </citation>
    <scope>IDENTIFICATION</scope>
</reference>
<proteinExistence type="predicted"/>